<comment type="caution">
    <text evidence="2">The sequence shown here is derived from an EMBL/GenBank/DDBJ whole genome shotgun (WGS) entry which is preliminary data.</text>
</comment>
<evidence type="ECO:0000313" key="3">
    <source>
        <dbReference type="Proteomes" id="UP001142400"/>
    </source>
</evidence>
<feature type="transmembrane region" description="Helical" evidence="1">
    <location>
        <begin position="41"/>
        <end position="60"/>
    </location>
</feature>
<reference evidence="2" key="1">
    <citation type="submission" date="2022-06" db="EMBL/GenBank/DDBJ databases">
        <title>WGS of actinobacteria.</title>
        <authorList>
            <person name="Thawai C."/>
        </authorList>
    </citation>
    <scope>NUCLEOTIDE SEQUENCE</scope>
    <source>
        <strain evidence="2">DSM 42010</strain>
    </source>
</reference>
<evidence type="ECO:0000256" key="1">
    <source>
        <dbReference type="SAM" id="Phobius"/>
    </source>
</evidence>
<proteinExistence type="predicted"/>
<name>A0A9X2M4U5_STRMQ</name>
<accession>A0A9X2M4U5</accession>
<organism evidence="2 3">
    <name type="scientific">Streptomyces malaysiensis subsp. samsunensis</name>
    <dbReference type="NCBI Taxonomy" id="459658"/>
    <lineage>
        <taxon>Bacteria</taxon>
        <taxon>Bacillati</taxon>
        <taxon>Actinomycetota</taxon>
        <taxon>Actinomycetes</taxon>
        <taxon>Kitasatosporales</taxon>
        <taxon>Streptomycetaceae</taxon>
        <taxon>Streptomyces</taxon>
        <taxon>Streptomyces violaceusniger group</taxon>
    </lineage>
</organism>
<sequence>MDHTSAAFLFLALAMAILFSIVAAAISFALACWDGATIPAAFARSGVTFAASLTLCLAALSSIGR</sequence>
<protein>
    <submittedName>
        <fullName evidence="2">Uncharacterized protein</fullName>
    </submittedName>
</protein>
<keyword evidence="1" id="KW-0812">Transmembrane</keyword>
<keyword evidence="1" id="KW-1133">Transmembrane helix</keyword>
<dbReference type="AlphaFoldDB" id="A0A9X2M4U5"/>
<keyword evidence="3" id="KW-1185">Reference proteome</keyword>
<dbReference type="EMBL" id="JANIIC010000075">
    <property type="protein sequence ID" value="MCQ8835307.1"/>
    <property type="molecule type" value="Genomic_DNA"/>
</dbReference>
<evidence type="ECO:0000313" key="2">
    <source>
        <dbReference type="EMBL" id="MCQ8835307.1"/>
    </source>
</evidence>
<dbReference type="RefSeq" id="WP_257635484.1">
    <property type="nucleotide sequence ID" value="NZ_JANIIC010000075.1"/>
</dbReference>
<dbReference type="Proteomes" id="UP001142400">
    <property type="component" value="Unassembled WGS sequence"/>
</dbReference>
<keyword evidence="1" id="KW-0472">Membrane</keyword>
<gene>
    <name evidence="2" type="ORF">NQU54_41335</name>
</gene>